<dbReference type="Pfam" id="PF00149">
    <property type="entry name" value="Metallophos"/>
    <property type="match status" value="1"/>
</dbReference>
<proteinExistence type="predicted"/>
<evidence type="ECO:0000259" key="1">
    <source>
        <dbReference type="Pfam" id="PF00149"/>
    </source>
</evidence>
<feature type="domain" description="Calcineurin-like phosphoesterase" evidence="1">
    <location>
        <begin position="73"/>
        <end position="268"/>
    </location>
</feature>
<keyword evidence="3" id="KW-1185">Reference proteome</keyword>
<name>A0ABR3WUX7_9PEZI</name>
<dbReference type="InterPro" id="IPR004843">
    <property type="entry name" value="Calcineurin-like_PHP"/>
</dbReference>
<dbReference type="InterPro" id="IPR029052">
    <property type="entry name" value="Metallo-depent_PP-like"/>
</dbReference>
<dbReference type="PANTHER" id="PTHR12905:SF0">
    <property type="entry name" value="CALCINEURIN-LIKE PHOSPHOESTERASE DOMAIN-CONTAINING PROTEIN"/>
    <property type="match status" value="1"/>
</dbReference>
<dbReference type="Proteomes" id="UP001586593">
    <property type="component" value="Unassembled WGS sequence"/>
</dbReference>
<organism evidence="2 3">
    <name type="scientific">Phialemonium thermophilum</name>
    <dbReference type="NCBI Taxonomy" id="223376"/>
    <lineage>
        <taxon>Eukaryota</taxon>
        <taxon>Fungi</taxon>
        <taxon>Dikarya</taxon>
        <taxon>Ascomycota</taxon>
        <taxon>Pezizomycotina</taxon>
        <taxon>Sordariomycetes</taxon>
        <taxon>Sordariomycetidae</taxon>
        <taxon>Cephalothecales</taxon>
        <taxon>Cephalothecaceae</taxon>
        <taxon>Phialemonium</taxon>
    </lineage>
</organism>
<dbReference type="SUPFAM" id="SSF56300">
    <property type="entry name" value="Metallo-dependent phosphatases"/>
    <property type="match status" value="1"/>
</dbReference>
<sequence>MQGADFVRGRAASPLPHFNNDSTAEGLLLSVSCSNGSNNLLPTSTAKDGWPRLFSQDIRNQYPYPASLLSQDSLHVLVHAGDLTENGSFEEAQAGLIWLSSQQQTHKIFVAGNHDVLLDEAFLEEYPERCYGDPRAKRDLNWGSIIYLEESSTTLWCPQQLSDMADLCGQAPLPSTVTGMGTLRKLTVFGSPWTPQYGIPAFQYRPEDVASHWEGKIGLPTPDVLVTHGPPRLHLDSRDFHRAVGCPYLAECVAEIRPRLAVFGHIHVSYGREDVILDGLQRALEKVDVGWGRWGTVIWMATLLLWERVGSRIPVPRRHKDTLTTFVNAAVVGGPRNELVNQPAVIKL</sequence>
<reference evidence="2 3" key="1">
    <citation type="journal article" date="2024" name="Commun. Biol.">
        <title>Comparative genomic analysis of thermophilic fungi reveals convergent evolutionary adaptations and gene losses.</title>
        <authorList>
            <person name="Steindorff A.S."/>
            <person name="Aguilar-Pontes M.V."/>
            <person name="Robinson A.J."/>
            <person name="Andreopoulos B."/>
            <person name="LaButti K."/>
            <person name="Kuo A."/>
            <person name="Mondo S."/>
            <person name="Riley R."/>
            <person name="Otillar R."/>
            <person name="Haridas S."/>
            <person name="Lipzen A."/>
            <person name="Grimwood J."/>
            <person name="Schmutz J."/>
            <person name="Clum A."/>
            <person name="Reid I.D."/>
            <person name="Moisan M.C."/>
            <person name="Butler G."/>
            <person name="Nguyen T.T.M."/>
            <person name="Dewar K."/>
            <person name="Conant G."/>
            <person name="Drula E."/>
            <person name="Henrissat B."/>
            <person name="Hansel C."/>
            <person name="Singer S."/>
            <person name="Hutchinson M.I."/>
            <person name="de Vries R.P."/>
            <person name="Natvig D.O."/>
            <person name="Powell A.J."/>
            <person name="Tsang A."/>
            <person name="Grigoriev I.V."/>
        </authorList>
    </citation>
    <scope>NUCLEOTIDE SEQUENCE [LARGE SCALE GENOMIC DNA]</scope>
    <source>
        <strain evidence="2 3">ATCC 24622</strain>
    </source>
</reference>
<protein>
    <recommendedName>
        <fullName evidence="1">Calcineurin-like phosphoesterase domain-containing protein</fullName>
    </recommendedName>
</protein>
<comment type="caution">
    <text evidence="2">The sequence shown here is derived from an EMBL/GenBank/DDBJ whole genome shotgun (WGS) entry which is preliminary data.</text>
</comment>
<gene>
    <name evidence="2" type="ORF">VTK73DRAFT_4264</name>
</gene>
<dbReference type="PANTHER" id="PTHR12905">
    <property type="entry name" value="METALLOPHOSPHOESTERASE"/>
    <property type="match status" value="1"/>
</dbReference>
<evidence type="ECO:0000313" key="3">
    <source>
        <dbReference type="Proteomes" id="UP001586593"/>
    </source>
</evidence>
<dbReference type="EMBL" id="JAZHXJ010000244">
    <property type="protein sequence ID" value="KAL1867251.1"/>
    <property type="molecule type" value="Genomic_DNA"/>
</dbReference>
<evidence type="ECO:0000313" key="2">
    <source>
        <dbReference type="EMBL" id="KAL1867251.1"/>
    </source>
</evidence>
<dbReference type="InterPro" id="IPR051693">
    <property type="entry name" value="UPF0046_metallophosphoest"/>
</dbReference>
<accession>A0ABR3WUX7</accession>
<dbReference type="Gene3D" id="3.60.21.10">
    <property type="match status" value="1"/>
</dbReference>